<dbReference type="Pfam" id="PF01725">
    <property type="entry name" value="Ham1p_like"/>
    <property type="match status" value="1"/>
</dbReference>
<dbReference type="AlphaFoldDB" id="A0A328TQA9"/>
<evidence type="ECO:0000313" key="4">
    <source>
        <dbReference type="EMBL" id="RAP71115.1"/>
    </source>
</evidence>
<name>A0A328TQA9_9GAMM</name>
<keyword evidence="1" id="KW-0378">Hydrolase</keyword>
<keyword evidence="5" id="KW-1185">Reference proteome</keyword>
<dbReference type="GO" id="GO:0047429">
    <property type="term" value="F:nucleoside triphosphate diphosphatase activity"/>
    <property type="evidence" value="ECO:0007669"/>
    <property type="project" value="InterPro"/>
</dbReference>
<dbReference type="InterPro" id="IPR029001">
    <property type="entry name" value="ITPase-like_fam"/>
</dbReference>
<evidence type="ECO:0000256" key="2">
    <source>
        <dbReference type="ARBA" id="ARBA00023080"/>
    </source>
</evidence>
<proteinExistence type="predicted"/>
<organism evidence="4 5">
    <name type="scientific">Candidatus Erwinia dacicola</name>
    <dbReference type="NCBI Taxonomy" id="252393"/>
    <lineage>
        <taxon>Bacteria</taxon>
        <taxon>Pseudomonadati</taxon>
        <taxon>Pseudomonadota</taxon>
        <taxon>Gammaproteobacteria</taxon>
        <taxon>Enterobacterales</taxon>
        <taxon>Erwiniaceae</taxon>
        <taxon>Erwinia</taxon>
    </lineage>
</organism>
<dbReference type="SUPFAM" id="SSF52972">
    <property type="entry name" value="ITPase-like"/>
    <property type="match status" value="1"/>
</dbReference>
<dbReference type="EMBL" id="LJAM02000200">
    <property type="protein sequence ID" value="RAP71115.1"/>
    <property type="molecule type" value="Genomic_DNA"/>
</dbReference>
<evidence type="ECO:0000256" key="3">
    <source>
        <dbReference type="SAM" id="MobiDB-lite"/>
    </source>
</evidence>
<protein>
    <submittedName>
        <fullName evidence="4">Ham1 family protein</fullName>
    </submittedName>
</protein>
<feature type="region of interest" description="Disordered" evidence="3">
    <location>
        <begin position="1"/>
        <end position="23"/>
    </location>
</feature>
<sequence length="43" mass="4614">MILTSITMPESGKTAAELTKDEKRAVSHRGKALSLLLDAMKNG</sequence>
<dbReference type="Gene3D" id="3.90.950.10">
    <property type="match status" value="1"/>
</dbReference>
<dbReference type="InterPro" id="IPR002637">
    <property type="entry name" value="RdgB/HAM1"/>
</dbReference>
<dbReference type="GO" id="GO:0009143">
    <property type="term" value="P:nucleoside triphosphate catabolic process"/>
    <property type="evidence" value="ECO:0007669"/>
    <property type="project" value="InterPro"/>
</dbReference>
<dbReference type="Proteomes" id="UP000244334">
    <property type="component" value="Unassembled WGS sequence"/>
</dbReference>
<evidence type="ECO:0000256" key="1">
    <source>
        <dbReference type="ARBA" id="ARBA00022801"/>
    </source>
</evidence>
<reference evidence="4" key="1">
    <citation type="submission" date="2018-04" db="EMBL/GenBank/DDBJ databases">
        <title>Genomes of the Obligate Erwinia dacicola and Facultative Enterobacter sp. OLF Endosymbionts of the Olive Fruit fly, Bactrocera oleae.</title>
        <authorList>
            <person name="Estes A.M."/>
            <person name="Hearn D.J."/>
            <person name="Agarwal S."/>
            <person name="Pierson E.A."/>
            <person name="Dunning-Hotopp J.C."/>
        </authorList>
    </citation>
    <scope>NUCLEOTIDE SEQUENCE [LARGE SCALE GENOMIC DNA]</scope>
    <source>
        <strain evidence="4">Oroville</strain>
    </source>
</reference>
<accession>A0A328TQA9</accession>
<gene>
    <name evidence="4" type="ORF">ACZ87_02079</name>
</gene>
<keyword evidence="2" id="KW-0546">Nucleotide metabolism</keyword>
<dbReference type="GO" id="GO:0009117">
    <property type="term" value="P:nucleotide metabolic process"/>
    <property type="evidence" value="ECO:0007669"/>
    <property type="project" value="UniProtKB-KW"/>
</dbReference>
<evidence type="ECO:0000313" key="5">
    <source>
        <dbReference type="Proteomes" id="UP000244334"/>
    </source>
</evidence>
<comment type="caution">
    <text evidence="4">The sequence shown here is derived from an EMBL/GenBank/DDBJ whole genome shotgun (WGS) entry which is preliminary data.</text>
</comment>